<evidence type="ECO:0000313" key="6">
    <source>
        <dbReference type="Proteomes" id="UP000572635"/>
    </source>
</evidence>
<comment type="pathway">
    <text evidence="1">Cofactor biosynthesis; riboflavin biosynthesis.</text>
</comment>
<dbReference type="SUPFAM" id="SSF53597">
    <property type="entry name" value="Dihydrofolate reductase-like"/>
    <property type="match status" value="1"/>
</dbReference>
<dbReference type="InterPro" id="IPR050765">
    <property type="entry name" value="Riboflavin_Biosynth_HTPR"/>
</dbReference>
<keyword evidence="2" id="KW-0521">NADP</keyword>
<keyword evidence="6" id="KW-1185">Reference proteome</keyword>
<dbReference type="Pfam" id="PF01872">
    <property type="entry name" value="RibD_C"/>
    <property type="match status" value="1"/>
</dbReference>
<gene>
    <name evidence="5" type="ORF">HDA36_002154</name>
</gene>
<evidence type="ECO:0000256" key="1">
    <source>
        <dbReference type="ARBA" id="ARBA00005104"/>
    </source>
</evidence>
<accession>A0A7W8VDH9</accession>
<comment type="caution">
    <text evidence="5">The sequence shown here is derived from an EMBL/GenBank/DDBJ whole genome shotgun (WGS) entry which is preliminary data.</text>
</comment>
<evidence type="ECO:0000256" key="2">
    <source>
        <dbReference type="ARBA" id="ARBA00022857"/>
    </source>
</evidence>
<dbReference type="EMBL" id="JACHDB010000001">
    <property type="protein sequence ID" value="MBB5432070.1"/>
    <property type="molecule type" value="Genomic_DNA"/>
</dbReference>
<dbReference type="InterPro" id="IPR002734">
    <property type="entry name" value="RibDG_C"/>
</dbReference>
<dbReference type="RefSeq" id="WP_184391683.1">
    <property type="nucleotide sequence ID" value="NZ_BAAAJD010000035.1"/>
</dbReference>
<proteinExistence type="predicted"/>
<evidence type="ECO:0000313" key="5">
    <source>
        <dbReference type="EMBL" id="MBB5432070.1"/>
    </source>
</evidence>
<sequence>MERPYTILSCAVSLDGHIDDASPERLRLSSAEDFDEVDALRAECDAIMVGAGTVRKDNPRLLVRSEERRRRRKAEGRTGDLLKAVLSESGKLDPAARFFTTGDAGKVVYTGSPAYPAAEQRFLRAPGVTVVDAGDPTELRAVLADLVRRGVRRLMVEGGTRVHTRFLTEGLADELRLAVAPFFVGDATAPRFTGPGVFADGPGSPLRLERVREVGGMAVLHYRAEREDR</sequence>
<dbReference type="Proteomes" id="UP000572635">
    <property type="component" value="Unassembled WGS sequence"/>
</dbReference>
<name>A0A7W8VDH9_9ACTN</name>
<keyword evidence="3 5" id="KW-0560">Oxidoreductase</keyword>
<protein>
    <submittedName>
        <fullName evidence="5">5-amino-6-(5-phosphoribosylamino)uracil reductase</fullName>
        <ecNumber evidence="5">1.1.1.193</ecNumber>
    </submittedName>
</protein>
<dbReference type="GO" id="GO:0009231">
    <property type="term" value="P:riboflavin biosynthetic process"/>
    <property type="evidence" value="ECO:0007669"/>
    <property type="project" value="InterPro"/>
</dbReference>
<feature type="domain" description="Bacterial bifunctional deaminase-reductase C-terminal" evidence="4">
    <location>
        <begin position="4"/>
        <end position="215"/>
    </location>
</feature>
<dbReference type="PANTHER" id="PTHR38011">
    <property type="entry name" value="DIHYDROFOLATE REDUCTASE FAMILY PROTEIN (AFU_ORTHOLOGUE AFUA_8G06820)"/>
    <property type="match status" value="1"/>
</dbReference>
<dbReference type="Gene3D" id="3.40.430.10">
    <property type="entry name" value="Dihydrofolate Reductase, subunit A"/>
    <property type="match status" value="1"/>
</dbReference>
<reference evidence="5 6" key="1">
    <citation type="submission" date="2020-08" db="EMBL/GenBank/DDBJ databases">
        <title>Sequencing the genomes of 1000 actinobacteria strains.</title>
        <authorList>
            <person name="Klenk H.-P."/>
        </authorList>
    </citation>
    <scope>NUCLEOTIDE SEQUENCE [LARGE SCALE GENOMIC DNA]</scope>
    <source>
        <strain evidence="5 6">DSM 44551</strain>
    </source>
</reference>
<dbReference type="PANTHER" id="PTHR38011:SF7">
    <property type="entry name" value="2,5-DIAMINO-6-RIBOSYLAMINO-4(3H)-PYRIMIDINONE 5'-PHOSPHATE REDUCTASE"/>
    <property type="match status" value="1"/>
</dbReference>
<evidence type="ECO:0000256" key="3">
    <source>
        <dbReference type="ARBA" id="ARBA00023002"/>
    </source>
</evidence>
<organism evidence="5 6">
    <name type="scientific">Nocardiopsis composta</name>
    <dbReference type="NCBI Taxonomy" id="157465"/>
    <lineage>
        <taxon>Bacteria</taxon>
        <taxon>Bacillati</taxon>
        <taxon>Actinomycetota</taxon>
        <taxon>Actinomycetes</taxon>
        <taxon>Streptosporangiales</taxon>
        <taxon>Nocardiopsidaceae</taxon>
        <taxon>Nocardiopsis</taxon>
    </lineage>
</organism>
<dbReference type="GO" id="GO:0008703">
    <property type="term" value="F:5-amino-6-(5-phosphoribosylamino)uracil reductase activity"/>
    <property type="evidence" value="ECO:0007669"/>
    <property type="project" value="UniProtKB-EC"/>
</dbReference>
<dbReference type="AlphaFoldDB" id="A0A7W8VDH9"/>
<evidence type="ECO:0000259" key="4">
    <source>
        <dbReference type="Pfam" id="PF01872"/>
    </source>
</evidence>
<dbReference type="InterPro" id="IPR024072">
    <property type="entry name" value="DHFR-like_dom_sf"/>
</dbReference>
<dbReference type="EC" id="1.1.1.193" evidence="5"/>